<organism evidence="2 3">
    <name type="scientific">Aspergillus sydowii CBS 593.65</name>
    <dbReference type="NCBI Taxonomy" id="1036612"/>
    <lineage>
        <taxon>Eukaryota</taxon>
        <taxon>Fungi</taxon>
        <taxon>Dikarya</taxon>
        <taxon>Ascomycota</taxon>
        <taxon>Pezizomycotina</taxon>
        <taxon>Eurotiomycetes</taxon>
        <taxon>Eurotiomycetidae</taxon>
        <taxon>Eurotiales</taxon>
        <taxon>Aspergillaceae</taxon>
        <taxon>Aspergillus</taxon>
        <taxon>Aspergillus subgen. Nidulantes</taxon>
    </lineage>
</organism>
<evidence type="ECO:0000313" key="2">
    <source>
        <dbReference type="EMBL" id="OJJ52848.1"/>
    </source>
</evidence>
<dbReference type="Proteomes" id="UP000184356">
    <property type="component" value="Unassembled WGS sequence"/>
</dbReference>
<protein>
    <submittedName>
        <fullName evidence="2">Uncharacterized protein</fullName>
    </submittedName>
</protein>
<dbReference type="OrthoDB" id="5296964at2759"/>
<evidence type="ECO:0000256" key="1">
    <source>
        <dbReference type="SAM" id="MobiDB-lite"/>
    </source>
</evidence>
<dbReference type="GeneID" id="63756236"/>
<feature type="compositionally biased region" description="Low complexity" evidence="1">
    <location>
        <begin position="207"/>
        <end position="220"/>
    </location>
</feature>
<dbReference type="EMBL" id="KV878599">
    <property type="protein sequence ID" value="OJJ52848.1"/>
    <property type="molecule type" value="Genomic_DNA"/>
</dbReference>
<evidence type="ECO:0000313" key="3">
    <source>
        <dbReference type="Proteomes" id="UP000184356"/>
    </source>
</evidence>
<accession>A0A1L9T0A1</accession>
<dbReference type="AlphaFoldDB" id="A0A1L9T0A1"/>
<dbReference type="RefSeq" id="XP_040696654.1">
    <property type="nucleotide sequence ID" value="XM_040840163.1"/>
</dbReference>
<keyword evidence="3" id="KW-1185">Reference proteome</keyword>
<dbReference type="VEuPathDB" id="FungiDB:ASPSYDRAFT_1165304"/>
<reference evidence="3" key="1">
    <citation type="journal article" date="2017" name="Genome Biol.">
        <title>Comparative genomics reveals high biological diversity and specific adaptations in the industrially and medically important fungal genus Aspergillus.</title>
        <authorList>
            <person name="de Vries R.P."/>
            <person name="Riley R."/>
            <person name="Wiebenga A."/>
            <person name="Aguilar-Osorio G."/>
            <person name="Amillis S."/>
            <person name="Uchima C.A."/>
            <person name="Anderluh G."/>
            <person name="Asadollahi M."/>
            <person name="Askin M."/>
            <person name="Barry K."/>
            <person name="Battaglia E."/>
            <person name="Bayram O."/>
            <person name="Benocci T."/>
            <person name="Braus-Stromeyer S.A."/>
            <person name="Caldana C."/>
            <person name="Canovas D."/>
            <person name="Cerqueira G.C."/>
            <person name="Chen F."/>
            <person name="Chen W."/>
            <person name="Choi C."/>
            <person name="Clum A."/>
            <person name="Dos Santos R.A."/>
            <person name="Damasio A.R."/>
            <person name="Diallinas G."/>
            <person name="Emri T."/>
            <person name="Fekete E."/>
            <person name="Flipphi M."/>
            <person name="Freyberg S."/>
            <person name="Gallo A."/>
            <person name="Gournas C."/>
            <person name="Habgood R."/>
            <person name="Hainaut M."/>
            <person name="Harispe M.L."/>
            <person name="Henrissat B."/>
            <person name="Hilden K.S."/>
            <person name="Hope R."/>
            <person name="Hossain A."/>
            <person name="Karabika E."/>
            <person name="Karaffa L."/>
            <person name="Karanyi Z."/>
            <person name="Krasevec N."/>
            <person name="Kuo A."/>
            <person name="Kusch H."/>
            <person name="LaButti K."/>
            <person name="Lagendijk E.L."/>
            <person name="Lapidus A."/>
            <person name="Levasseur A."/>
            <person name="Lindquist E."/>
            <person name="Lipzen A."/>
            <person name="Logrieco A.F."/>
            <person name="MacCabe A."/>
            <person name="Maekelae M.R."/>
            <person name="Malavazi I."/>
            <person name="Melin P."/>
            <person name="Meyer V."/>
            <person name="Mielnichuk N."/>
            <person name="Miskei M."/>
            <person name="Molnar A.P."/>
            <person name="Mule G."/>
            <person name="Ngan C.Y."/>
            <person name="Orejas M."/>
            <person name="Orosz E."/>
            <person name="Ouedraogo J.P."/>
            <person name="Overkamp K.M."/>
            <person name="Park H.-S."/>
            <person name="Perrone G."/>
            <person name="Piumi F."/>
            <person name="Punt P.J."/>
            <person name="Ram A.F."/>
            <person name="Ramon A."/>
            <person name="Rauscher S."/>
            <person name="Record E."/>
            <person name="Riano-Pachon D.M."/>
            <person name="Robert V."/>
            <person name="Roehrig J."/>
            <person name="Ruller R."/>
            <person name="Salamov A."/>
            <person name="Salih N.S."/>
            <person name="Samson R.A."/>
            <person name="Sandor E."/>
            <person name="Sanguinetti M."/>
            <person name="Schuetze T."/>
            <person name="Sepcic K."/>
            <person name="Shelest E."/>
            <person name="Sherlock G."/>
            <person name="Sophianopoulou V."/>
            <person name="Squina F.M."/>
            <person name="Sun H."/>
            <person name="Susca A."/>
            <person name="Todd R.B."/>
            <person name="Tsang A."/>
            <person name="Unkles S.E."/>
            <person name="van de Wiele N."/>
            <person name="van Rossen-Uffink D."/>
            <person name="Oliveira J.V."/>
            <person name="Vesth T.C."/>
            <person name="Visser J."/>
            <person name="Yu J.-H."/>
            <person name="Zhou M."/>
            <person name="Andersen M.R."/>
            <person name="Archer D.B."/>
            <person name="Baker S.E."/>
            <person name="Benoit I."/>
            <person name="Brakhage A.A."/>
            <person name="Braus G.H."/>
            <person name="Fischer R."/>
            <person name="Frisvad J.C."/>
            <person name="Goldman G.H."/>
            <person name="Houbraken J."/>
            <person name="Oakley B."/>
            <person name="Pocsi I."/>
            <person name="Scazzocchio C."/>
            <person name="Seiboth B."/>
            <person name="vanKuyk P.A."/>
            <person name="Wortman J."/>
            <person name="Dyer P.S."/>
            <person name="Grigoriev I.V."/>
        </authorList>
    </citation>
    <scope>NUCLEOTIDE SEQUENCE [LARGE SCALE GENOMIC DNA]</scope>
    <source>
        <strain evidence="3">CBS 593.65</strain>
    </source>
</reference>
<feature type="region of interest" description="Disordered" evidence="1">
    <location>
        <begin position="188"/>
        <end position="234"/>
    </location>
</feature>
<gene>
    <name evidence="2" type="ORF">ASPSYDRAFT_1165304</name>
</gene>
<proteinExistence type="predicted"/>
<name>A0A1L9T0A1_9EURO</name>
<sequence length="234" mass="27006">MPCHDDLDLYVAIGKREERINLRPIAENQSHPAHWMLLVVPPEDTNKCLFIYVKGGPIDYEHSIQHNRRLDRLKEQSKERIGKIDKSDLRLLLALAERVEPKRCQLYVAELLDRMSQRGLIRRQVVEKYQGMIDPSLWTQLAQAGVIYKEAAEIILILAKMYREVEKVYDMQEDACLYDYRVGVTGVRDPDDPTDATEEPSARAFHSSVVMSESGPSSGGLLHRMRREQRETMS</sequence>